<dbReference type="InterPro" id="IPR002401">
    <property type="entry name" value="Cyt_P450_E_grp-I"/>
</dbReference>
<evidence type="ECO:0000256" key="3">
    <source>
        <dbReference type="ARBA" id="ARBA00010617"/>
    </source>
</evidence>
<dbReference type="Pfam" id="PF00067">
    <property type="entry name" value="p450"/>
    <property type="match status" value="1"/>
</dbReference>
<evidence type="ECO:0000256" key="7">
    <source>
        <dbReference type="ARBA" id="ARBA00023004"/>
    </source>
</evidence>
<dbReference type="AlphaFoldDB" id="A0A5M3MZR9"/>
<dbReference type="InterPro" id="IPR036396">
    <property type="entry name" value="Cyt_P450_sf"/>
</dbReference>
<sequence>MSMLSILREPAYATGIAVASLTLALLLVRRSRHSGRERCTIPGPRPLPLLGNVWGLSVNAPWLSYKRWSQTYGKIFRTSLLGLDIVVVNDEEVARELLDRRSSKYSGRMWFPTTEPYGFGFVTTTIGYTDEWRAHRRVLHHHFRAEAARDYRPMQIRKAHQLLANILESPTDYKDHIQTFSTSIIMSALYGYQARPVRDPLVEKINRTLDILVQAGSPEKAALVGFLPFVKYIPPCLPGGSLNAASCRESCSAFTDEPFHHLEETIEPDSSVWTVGYQGVTDVMQSRSSNPGGLQLVQDVCGAAFAAGAETTSSTLLVFVLAMVLNPDVQKRAYADITRTCGNDRLPTFEDRLSLPYIEAIVRETLRWYPVAPLGIPHSTTDDDIYEDHFIPKGTTVMVNVWGICRDDTRFRRPSDFVPERFLRNDGTLNDDTMDFVFGFGRRICPGKHLAGASLWAAIASMLTIFRFEKAKDANGVEIDFVPEWSSGSTSYPKPFPCSILPSSTGMNMSRLVQL</sequence>
<reference evidence="12" key="1">
    <citation type="journal article" date="2012" name="Science">
        <title>The Paleozoic origin of enzymatic lignin decomposition reconstructed from 31 fungal genomes.</title>
        <authorList>
            <person name="Floudas D."/>
            <person name="Binder M."/>
            <person name="Riley R."/>
            <person name="Barry K."/>
            <person name="Blanchette R.A."/>
            <person name="Henrissat B."/>
            <person name="Martinez A.T."/>
            <person name="Otillar R."/>
            <person name="Spatafora J.W."/>
            <person name="Yadav J.S."/>
            <person name="Aerts A."/>
            <person name="Benoit I."/>
            <person name="Boyd A."/>
            <person name="Carlson A."/>
            <person name="Copeland A."/>
            <person name="Coutinho P.M."/>
            <person name="de Vries R.P."/>
            <person name="Ferreira P."/>
            <person name="Findley K."/>
            <person name="Foster B."/>
            <person name="Gaskell J."/>
            <person name="Glotzer D."/>
            <person name="Gorecki P."/>
            <person name="Heitman J."/>
            <person name="Hesse C."/>
            <person name="Hori C."/>
            <person name="Igarashi K."/>
            <person name="Jurgens J.A."/>
            <person name="Kallen N."/>
            <person name="Kersten P."/>
            <person name="Kohler A."/>
            <person name="Kuees U."/>
            <person name="Kumar T.K.A."/>
            <person name="Kuo A."/>
            <person name="LaButti K."/>
            <person name="Larrondo L.F."/>
            <person name="Lindquist E."/>
            <person name="Ling A."/>
            <person name="Lombard V."/>
            <person name="Lucas S."/>
            <person name="Lundell T."/>
            <person name="Martin R."/>
            <person name="McLaughlin D.J."/>
            <person name="Morgenstern I."/>
            <person name="Morin E."/>
            <person name="Murat C."/>
            <person name="Nagy L.G."/>
            <person name="Nolan M."/>
            <person name="Ohm R.A."/>
            <person name="Patyshakuliyeva A."/>
            <person name="Rokas A."/>
            <person name="Ruiz-Duenas F.J."/>
            <person name="Sabat G."/>
            <person name="Salamov A."/>
            <person name="Samejima M."/>
            <person name="Schmutz J."/>
            <person name="Slot J.C."/>
            <person name="St John F."/>
            <person name="Stenlid J."/>
            <person name="Sun H."/>
            <person name="Sun S."/>
            <person name="Syed K."/>
            <person name="Tsang A."/>
            <person name="Wiebenga A."/>
            <person name="Young D."/>
            <person name="Pisabarro A."/>
            <person name="Eastwood D.C."/>
            <person name="Martin F."/>
            <person name="Cullen D."/>
            <person name="Grigoriev I.V."/>
            <person name="Hibbett D.S."/>
        </authorList>
    </citation>
    <scope>NUCLEOTIDE SEQUENCE [LARGE SCALE GENOMIC DNA]</scope>
    <source>
        <strain evidence="12">RWD-64-598 SS2</strain>
    </source>
</reference>
<name>A0A5M3MZR9_CONPW</name>
<dbReference type="Proteomes" id="UP000053558">
    <property type="component" value="Unassembled WGS sequence"/>
</dbReference>
<dbReference type="GeneID" id="19210136"/>
<dbReference type="KEGG" id="cput:CONPUDRAFT_80811"/>
<keyword evidence="6 10" id="KW-0560">Oxidoreductase</keyword>
<dbReference type="PROSITE" id="PS00086">
    <property type="entry name" value="CYTOCHROME_P450"/>
    <property type="match status" value="1"/>
</dbReference>
<dbReference type="OMA" id="KWKLAGG"/>
<gene>
    <name evidence="11" type="ORF">CONPUDRAFT_80811</name>
</gene>
<evidence type="ECO:0000313" key="11">
    <source>
        <dbReference type="EMBL" id="EIW84526.1"/>
    </source>
</evidence>
<keyword evidence="5 9" id="KW-0479">Metal-binding</keyword>
<comment type="similarity">
    <text evidence="3 10">Belongs to the cytochrome P450 family.</text>
</comment>
<evidence type="ECO:0000256" key="4">
    <source>
        <dbReference type="ARBA" id="ARBA00022617"/>
    </source>
</evidence>
<dbReference type="GO" id="GO:0004497">
    <property type="term" value="F:monooxygenase activity"/>
    <property type="evidence" value="ECO:0007669"/>
    <property type="project" value="UniProtKB-KW"/>
</dbReference>
<dbReference type="PANTHER" id="PTHR46300">
    <property type="entry name" value="P450, PUTATIVE (EUROFUNG)-RELATED-RELATED"/>
    <property type="match status" value="1"/>
</dbReference>
<feature type="binding site" description="axial binding residue" evidence="9">
    <location>
        <position position="445"/>
    </location>
    <ligand>
        <name>heme</name>
        <dbReference type="ChEBI" id="CHEBI:30413"/>
    </ligand>
    <ligandPart>
        <name>Fe</name>
        <dbReference type="ChEBI" id="CHEBI:18248"/>
    </ligandPart>
</feature>
<dbReference type="Gene3D" id="1.10.630.10">
    <property type="entry name" value="Cytochrome P450"/>
    <property type="match status" value="1"/>
</dbReference>
<comment type="caution">
    <text evidence="11">The sequence shown here is derived from an EMBL/GenBank/DDBJ whole genome shotgun (WGS) entry which is preliminary data.</text>
</comment>
<dbReference type="InterPro" id="IPR001128">
    <property type="entry name" value="Cyt_P450"/>
</dbReference>
<dbReference type="OrthoDB" id="2789670at2759"/>
<keyword evidence="7 9" id="KW-0408">Iron</keyword>
<organism evidence="11 12">
    <name type="scientific">Coniophora puteana (strain RWD-64-598)</name>
    <name type="common">Brown rot fungus</name>
    <dbReference type="NCBI Taxonomy" id="741705"/>
    <lineage>
        <taxon>Eukaryota</taxon>
        <taxon>Fungi</taxon>
        <taxon>Dikarya</taxon>
        <taxon>Basidiomycota</taxon>
        <taxon>Agaricomycotina</taxon>
        <taxon>Agaricomycetes</taxon>
        <taxon>Agaricomycetidae</taxon>
        <taxon>Boletales</taxon>
        <taxon>Coniophorineae</taxon>
        <taxon>Coniophoraceae</taxon>
        <taxon>Coniophora</taxon>
    </lineage>
</organism>
<evidence type="ECO:0000256" key="10">
    <source>
        <dbReference type="RuleBase" id="RU000461"/>
    </source>
</evidence>
<comment type="cofactor">
    <cofactor evidence="1 9">
        <name>heme</name>
        <dbReference type="ChEBI" id="CHEBI:30413"/>
    </cofactor>
</comment>
<dbReference type="PRINTS" id="PR00385">
    <property type="entry name" value="P450"/>
</dbReference>
<dbReference type="PANTHER" id="PTHR46300:SF7">
    <property type="entry name" value="P450, PUTATIVE (EUROFUNG)-RELATED"/>
    <property type="match status" value="1"/>
</dbReference>
<protein>
    <submittedName>
        <fullName evidence="11">Cytochrome P450</fullName>
    </submittedName>
</protein>
<evidence type="ECO:0000256" key="2">
    <source>
        <dbReference type="ARBA" id="ARBA00005179"/>
    </source>
</evidence>
<dbReference type="EMBL" id="JH711575">
    <property type="protein sequence ID" value="EIW84526.1"/>
    <property type="molecule type" value="Genomic_DNA"/>
</dbReference>
<proteinExistence type="inferred from homology"/>
<keyword evidence="8 10" id="KW-0503">Monooxygenase</keyword>
<dbReference type="GO" id="GO:0005506">
    <property type="term" value="F:iron ion binding"/>
    <property type="evidence" value="ECO:0007669"/>
    <property type="project" value="InterPro"/>
</dbReference>
<dbReference type="PRINTS" id="PR00463">
    <property type="entry name" value="EP450I"/>
</dbReference>
<dbReference type="CDD" id="cd11065">
    <property type="entry name" value="CYP64-like"/>
    <property type="match status" value="1"/>
</dbReference>
<accession>A0A5M3MZR9</accession>
<comment type="pathway">
    <text evidence="2">Secondary metabolite biosynthesis.</text>
</comment>
<evidence type="ECO:0000313" key="12">
    <source>
        <dbReference type="Proteomes" id="UP000053558"/>
    </source>
</evidence>
<dbReference type="GO" id="GO:0020037">
    <property type="term" value="F:heme binding"/>
    <property type="evidence" value="ECO:0007669"/>
    <property type="project" value="InterPro"/>
</dbReference>
<evidence type="ECO:0000256" key="5">
    <source>
        <dbReference type="ARBA" id="ARBA00022723"/>
    </source>
</evidence>
<dbReference type="GO" id="GO:0016705">
    <property type="term" value="F:oxidoreductase activity, acting on paired donors, with incorporation or reduction of molecular oxygen"/>
    <property type="evidence" value="ECO:0007669"/>
    <property type="project" value="InterPro"/>
</dbReference>
<evidence type="ECO:0000256" key="1">
    <source>
        <dbReference type="ARBA" id="ARBA00001971"/>
    </source>
</evidence>
<dbReference type="RefSeq" id="XP_007765525.1">
    <property type="nucleotide sequence ID" value="XM_007767335.1"/>
</dbReference>
<dbReference type="SUPFAM" id="SSF48264">
    <property type="entry name" value="Cytochrome P450"/>
    <property type="match status" value="1"/>
</dbReference>
<keyword evidence="4 9" id="KW-0349">Heme</keyword>
<evidence type="ECO:0000256" key="9">
    <source>
        <dbReference type="PIRSR" id="PIRSR602401-1"/>
    </source>
</evidence>
<evidence type="ECO:0000256" key="6">
    <source>
        <dbReference type="ARBA" id="ARBA00023002"/>
    </source>
</evidence>
<dbReference type="InterPro" id="IPR050364">
    <property type="entry name" value="Cytochrome_P450_fung"/>
</dbReference>
<dbReference type="InterPro" id="IPR017972">
    <property type="entry name" value="Cyt_P450_CS"/>
</dbReference>
<keyword evidence="12" id="KW-1185">Reference proteome</keyword>
<evidence type="ECO:0000256" key="8">
    <source>
        <dbReference type="ARBA" id="ARBA00023033"/>
    </source>
</evidence>